<keyword evidence="4" id="KW-1185">Reference proteome</keyword>
<feature type="transmembrane region" description="Helical" evidence="1">
    <location>
        <begin position="535"/>
        <end position="554"/>
    </location>
</feature>
<feature type="domain" description="EB" evidence="2">
    <location>
        <begin position="477"/>
        <end position="524"/>
    </location>
</feature>
<keyword evidence="1" id="KW-1133">Transmembrane helix</keyword>
<feature type="domain" description="EB" evidence="2">
    <location>
        <begin position="107"/>
        <end position="160"/>
    </location>
</feature>
<accession>A0AAN7VBB7</accession>
<dbReference type="Pfam" id="PF01683">
    <property type="entry name" value="EB"/>
    <property type="match status" value="2"/>
</dbReference>
<dbReference type="PANTHER" id="PTHR39069:SF1">
    <property type="entry name" value="ECDYSONE-INDUCIBLE GENE E1, ISOFORM A"/>
    <property type="match status" value="1"/>
</dbReference>
<evidence type="ECO:0000256" key="1">
    <source>
        <dbReference type="SAM" id="Phobius"/>
    </source>
</evidence>
<name>A0AAN7VBB7_9COLE</name>
<evidence type="ECO:0000259" key="2">
    <source>
        <dbReference type="Pfam" id="PF01683"/>
    </source>
</evidence>
<reference evidence="3 4" key="1">
    <citation type="journal article" date="2024" name="Insects">
        <title>An Improved Chromosome-Level Genome Assembly of the Firefly Pyrocoelia pectoralis.</title>
        <authorList>
            <person name="Fu X."/>
            <person name="Meyer-Rochow V.B."/>
            <person name="Ballantyne L."/>
            <person name="Zhu X."/>
        </authorList>
    </citation>
    <scope>NUCLEOTIDE SEQUENCE [LARGE SCALE GENOMIC DNA]</scope>
    <source>
        <strain evidence="3">XCY_ONT2</strain>
    </source>
</reference>
<sequence>MYVVHFSYITLLCLDNEFQFFFVLLSHNLLVTNCVGQFLECAKNEDCGVETATCQNNICECPTGSVFSTDVTKCLPVALEFGAECEDSQQCGWLLGDHHCVNGKCGCAKGSSYANGRCVKKNFVNRKCVKDQDCFNGYDLLAMVCKENKCVCNDEYYLRGNFDCRPFATAVGEYCSLDSDCRFENGLCRNSFCVDGSKSIEIRNLTLNVPDLYVADHVNRSDVLVIDPSCDKCEKIHNAMCHPVFKKCHCKRGYTYNAAKNKCVGDLGVDVGCSKDNPCEIPYSRCVGGKCYCRKTYFTLDGAASCQKPMTHDNLFCNTDERCYVLGPYSKCEEKENENENENKEKECKCSLFPKPNDAFVCESPEDCDSNSDCAAIEDSICVANTCQCLKGYRVEDQSCVPNLGSKCEADGGKCTIPNASCNAESLCTCDKKFVAKGDTVCLPLGQLDSECQIEKQCSTAIQDSQCVDSKCKCKEKFVPLNGTCIYQRKMGDGCSDIRQCHLFLGSNVVCRNGYCACPANMTMNARLTDCESSASPSVLTIPFFIAVLIISFLRVF</sequence>
<gene>
    <name evidence="3" type="ORF">RI129_009271</name>
</gene>
<dbReference type="EMBL" id="JAVRBK010000007">
    <property type="protein sequence ID" value="KAK5640724.1"/>
    <property type="molecule type" value="Genomic_DNA"/>
</dbReference>
<dbReference type="InterPro" id="IPR006149">
    <property type="entry name" value="EB_dom"/>
</dbReference>
<dbReference type="Proteomes" id="UP001329430">
    <property type="component" value="Chromosome 7"/>
</dbReference>
<dbReference type="PANTHER" id="PTHR39069">
    <property type="entry name" value="ECDYSONE-INDUCIBLE GENE E1, ISOFORM A"/>
    <property type="match status" value="1"/>
</dbReference>
<organism evidence="3 4">
    <name type="scientific">Pyrocoelia pectoralis</name>
    <dbReference type="NCBI Taxonomy" id="417401"/>
    <lineage>
        <taxon>Eukaryota</taxon>
        <taxon>Metazoa</taxon>
        <taxon>Ecdysozoa</taxon>
        <taxon>Arthropoda</taxon>
        <taxon>Hexapoda</taxon>
        <taxon>Insecta</taxon>
        <taxon>Pterygota</taxon>
        <taxon>Neoptera</taxon>
        <taxon>Endopterygota</taxon>
        <taxon>Coleoptera</taxon>
        <taxon>Polyphaga</taxon>
        <taxon>Elateriformia</taxon>
        <taxon>Elateroidea</taxon>
        <taxon>Lampyridae</taxon>
        <taxon>Lampyrinae</taxon>
        <taxon>Pyrocoelia</taxon>
    </lineage>
</organism>
<comment type="caution">
    <text evidence="3">The sequence shown here is derived from an EMBL/GenBank/DDBJ whole genome shotgun (WGS) entry which is preliminary data.</text>
</comment>
<evidence type="ECO:0000313" key="4">
    <source>
        <dbReference type="Proteomes" id="UP001329430"/>
    </source>
</evidence>
<evidence type="ECO:0000313" key="3">
    <source>
        <dbReference type="EMBL" id="KAK5640724.1"/>
    </source>
</evidence>
<keyword evidence="1" id="KW-0472">Membrane</keyword>
<dbReference type="AlphaFoldDB" id="A0AAN7VBB7"/>
<protein>
    <recommendedName>
        <fullName evidence="2">EB domain-containing protein</fullName>
    </recommendedName>
</protein>
<keyword evidence="1" id="KW-0812">Transmembrane</keyword>
<proteinExistence type="predicted"/>